<dbReference type="RefSeq" id="WP_284258590.1">
    <property type="nucleotide sequence ID" value="NZ_BSOS01000067.1"/>
</dbReference>
<reference evidence="9" key="1">
    <citation type="journal article" date="2019" name="Int. J. Syst. Evol. Microbiol.">
        <title>The Global Catalogue of Microorganisms (GCM) 10K type strain sequencing project: providing services to taxonomists for standard genome sequencing and annotation.</title>
        <authorList>
            <consortium name="The Broad Institute Genomics Platform"/>
            <consortium name="The Broad Institute Genome Sequencing Center for Infectious Disease"/>
            <person name="Wu L."/>
            <person name="Ma J."/>
        </authorList>
    </citation>
    <scope>NUCLEOTIDE SEQUENCE [LARGE SCALE GENOMIC DNA]</scope>
    <source>
        <strain evidence="9">NBRC 112502</strain>
    </source>
</reference>
<accession>A0ABQ6A946</accession>
<evidence type="ECO:0000256" key="3">
    <source>
        <dbReference type="ARBA" id="ARBA00022688"/>
    </source>
</evidence>
<gene>
    <name evidence="8" type="ORF">GCM10010909_25090</name>
</gene>
<dbReference type="Pfam" id="PF08511">
    <property type="entry name" value="COQ9"/>
    <property type="match status" value="1"/>
</dbReference>
<sequence length="203" mass="22093">MQIDEEMAAVLDALPGHAAFDGWNVTALARALEDAGRAPEDAAVLFPGGAGEMIEAFFARSFARLETEAALADLAAYRTPGRVRAIVTIWFEQNAGNKEAVRRALSWLSLPGNLFRGLRINAGMADAVWHAAGDKSADFNWYTKRGLLAAVLAATMLYWVNDRSGDEEAVLWFLDRRLADVAWIGGLGKRVTGRLQGRRFGVG</sequence>
<dbReference type="InterPro" id="IPR012762">
    <property type="entry name" value="Ubiq_biosynth_COQ9"/>
</dbReference>
<evidence type="ECO:0000256" key="4">
    <source>
        <dbReference type="ARBA" id="ARBA00022946"/>
    </source>
</evidence>
<organism evidence="8 9">
    <name type="scientific">Acidocella aquatica</name>
    <dbReference type="NCBI Taxonomy" id="1922313"/>
    <lineage>
        <taxon>Bacteria</taxon>
        <taxon>Pseudomonadati</taxon>
        <taxon>Pseudomonadota</taxon>
        <taxon>Alphaproteobacteria</taxon>
        <taxon>Acetobacterales</taxon>
        <taxon>Acidocellaceae</taxon>
        <taxon>Acidocella</taxon>
    </lineage>
</organism>
<comment type="pathway">
    <text evidence="1">Cofactor biosynthesis; ubiquinone biosynthesis.</text>
</comment>
<dbReference type="EMBL" id="BSOS01000067">
    <property type="protein sequence ID" value="GLR67828.1"/>
    <property type="molecule type" value="Genomic_DNA"/>
</dbReference>
<evidence type="ECO:0000313" key="8">
    <source>
        <dbReference type="EMBL" id="GLR67828.1"/>
    </source>
</evidence>
<evidence type="ECO:0000256" key="2">
    <source>
        <dbReference type="ARBA" id="ARBA00010766"/>
    </source>
</evidence>
<keyword evidence="4" id="KW-0809">Transit peptide</keyword>
<evidence type="ECO:0000256" key="5">
    <source>
        <dbReference type="ARBA" id="ARBA00023121"/>
    </source>
</evidence>
<evidence type="ECO:0000256" key="6">
    <source>
        <dbReference type="ARBA" id="ARBA00058104"/>
    </source>
</evidence>
<name>A0ABQ6A946_9PROT</name>
<dbReference type="PANTHER" id="PTHR21427">
    <property type="entry name" value="UBIQUINONE BIOSYNTHESIS PROTEIN COQ9, MITOCHONDRIAL"/>
    <property type="match status" value="1"/>
</dbReference>
<comment type="caution">
    <text evidence="8">The sequence shown here is derived from an EMBL/GenBank/DDBJ whole genome shotgun (WGS) entry which is preliminary data.</text>
</comment>
<feature type="domain" description="COQ9 C-terminal" evidence="7">
    <location>
        <begin position="119"/>
        <end position="184"/>
    </location>
</feature>
<dbReference type="Gene3D" id="1.10.357.10">
    <property type="entry name" value="Tetracycline Repressor, domain 2"/>
    <property type="match status" value="1"/>
</dbReference>
<evidence type="ECO:0000313" key="9">
    <source>
        <dbReference type="Proteomes" id="UP001156641"/>
    </source>
</evidence>
<keyword evidence="9" id="KW-1185">Reference proteome</keyword>
<comment type="similarity">
    <text evidence="2">Belongs to the COQ9 family.</text>
</comment>
<protein>
    <recommendedName>
        <fullName evidence="7">COQ9 C-terminal domain-containing protein</fullName>
    </recommendedName>
</protein>
<comment type="function">
    <text evidence="6">Membrane-associated protein that warps the membrane surface to access and bind aromatic isoprenes with high specificity, including ubiquinone (CoQ) isoprene intermediates and presents them directly to COQ7, therefore facilitating the COQ7-mediated hydroxylase step. Participates in the biosynthesis of coenzyme Q, also named ubiquinone, an essential lipid-soluble electron transporter for aerobic cellular respiration.</text>
</comment>
<proteinExistence type="inferred from homology"/>
<evidence type="ECO:0000259" key="7">
    <source>
        <dbReference type="Pfam" id="PF08511"/>
    </source>
</evidence>
<dbReference type="Proteomes" id="UP001156641">
    <property type="component" value="Unassembled WGS sequence"/>
</dbReference>
<evidence type="ECO:0000256" key="1">
    <source>
        <dbReference type="ARBA" id="ARBA00004749"/>
    </source>
</evidence>
<dbReference type="InterPro" id="IPR013718">
    <property type="entry name" value="COQ9_C"/>
</dbReference>
<keyword evidence="5" id="KW-0446">Lipid-binding</keyword>
<keyword evidence="3" id="KW-0831">Ubiquinone biosynthesis</keyword>
<dbReference type="PANTHER" id="PTHR21427:SF19">
    <property type="entry name" value="UBIQUINONE BIOSYNTHESIS PROTEIN COQ9, MITOCHONDRIAL"/>
    <property type="match status" value="1"/>
</dbReference>
<dbReference type="NCBIfam" id="TIGR02396">
    <property type="entry name" value="diverge_rpsU"/>
    <property type="match status" value="1"/>
</dbReference>